<evidence type="ECO:0000313" key="3">
    <source>
        <dbReference type="Proteomes" id="UP001642540"/>
    </source>
</evidence>
<dbReference type="Proteomes" id="UP001642540">
    <property type="component" value="Unassembled WGS sequence"/>
</dbReference>
<keyword evidence="3" id="KW-1185">Reference proteome</keyword>
<name>A0ABP1PSU2_9HEXA</name>
<evidence type="ECO:0000256" key="1">
    <source>
        <dbReference type="SAM" id="Phobius"/>
    </source>
</evidence>
<sequence length="543" mass="62562">MFRFRSSSQFRCRISASGFLRLHLKTVVPLFFTTLVLLVLSENVDESSSKRETSRVSRVSRLSHHPVVIVISFDGFRYNYFQRAETPNMDILRDTGAHVHYMRNQFVTKTFPNHMSIATGLHVESHGVVDNMLYDPKYERVLDFRNPEFWNFDNRTVPLWTLNEMAGNGRRSGVMMWPGSPFPYGENETLPFRALPWNESYPFETRIDIAIDWITDQNEPINLLYLYFEEPDEVAHAFGPESNEVTKYIQIVDNTTGYLINRLKFFGIYDHINVILLSDHGFQQVKPQKMINYTSALTPNTYRAFGGTPVMHILPKPNWTDEVYSQLLNFSRNRNFTVYKKEELEPSWFYSNNRRTMPIVIVADLGFVFDDFQKNIEYYSKKFNFTPSQDRVYGTHGYDNRQLPMHPFFIAHGPAFRKGYLGDVFDNVDVYPLICKIVGLRPAPNNGTLKNVSQLLKRKGFAMGSPVGWAMGAAVIIGITLILGIMSALVSRRHNRRREVLSDMSSIREFAEIGTSEGKSSKSFPVNTEECQALLLSSSTEEL</sequence>
<dbReference type="EMBL" id="CAXLJM020000010">
    <property type="protein sequence ID" value="CAL8076200.1"/>
    <property type="molecule type" value="Genomic_DNA"/>
</dbReference>
<organism evidence="2 3">
    <name type="scientific">Orchesella dallaii</name>
    <dbReference type="NCBI Taxonomy" id="48710"/>
    <lineage>
        <taxon>Eukaryota</taxon>
        <taxon>Metazoa</taxon>
        <taxon>Ecdysozoa</taxon>
        <taxon>Arthropoda</taxon>
        <taxon>Hexapoda</taxon>
        <taxon>Collembola</taxon>
        <taxon>Entomobryomorpha</taxon>
        <taxon>Entomobryoidea</taxon>
        <taxon>Orchesellidae</taxon>
        <taxon>Orchesellinae</taxon>
        <taxon>Orchesella</taxon>
    </lineage>
</organism>
<dbReference type="Gene3D" id="3.30.1360.180">
    <property type="match status" value="1"/>
</dbReference>
<dbReference type="PANTHER" id="PTHR10151:SF120">
    <property type="entry name" value="BIS(5'-ADENOSYL)-TRIPHOSPHATASE"/>
    <property type="match status" value="1"/>
</dbReference>
<gene>
    <name evidence="2" type="ORF">ODALV1_LOCUS3392</name>
</gene>
<evidence type="ECO:0008006" key="4">
    <source>
        <dbReference type="Google" id="ProtNLM"/>
    </source>
</evidence>
<comment type="caution">
    <text evidence="2">The sequence shown here is derived from an EMBL/GenBank/DDBJ whole genome shotgun (WGS) entry which is preliminary data.</text>
</comment>
<dbReference type="InterPro" id="IPR017850">
    <property type="entry name" value="Alkaline_phosphatase_core_sf"/>
</dbReference>
<protein>
    <recommendedName>
        <fullName evidence="4">Ectonucleotide pyrophosphatase/phosphodiesterase family member 5</fullName>
    </recommendedName>
</protein>
<dbReference type="SUPFAM" id="SSF53649">
    <property type="entry name" value="Alkaline phosphatase-like"/>
    <property type="match status" value="1"/>
</dbReference>
<proteinExistence type="predicted"/>
<dbReference type="PANTHER" id="PTHR10151">
    <property type="entry name" value="ECTONUCLEOTIDE PYROPHOSPHATASE/PHOSPHODIESTERASE"/>
    <property type="match status" value="1"/>
</dbReference>
<dbReference type="Gene3D" id="3.40.720.10">
    <property type="entry name" value="Alkaline Phosphatase, subunit A"/>
    <property type="match status" value="1"/>
</dbReference>
<feature type="transmembrane region" description="Helical" evidence="1">
    <location>
        <begin position="467"/>
        <end position="490"/>
    </location>
</feature>
<accession>A0ABP1PSU2</accession>
<dbReference type="CDD" id="cd16018">
    <property type="entry name" value="Enpp"/>
    <property type="match status" value="1"/>
</dbReference>
<evidence type="ECO:0000313" key="2">
    <source>
        <dbReference type="EMBL" id="CAL8076200.1"/>
    </source>
</evidence>
<keyword evidence="1" id="KW-0812">Transmembrane</keyword>
<reference evidence="2 3" key="1">
    <citation type="submission" date="2024-08" db="EMBL/GenBank/DDBJ databases">
        <authorList>
            <person name="Cucini C."/>
            <person name="Frati F."/>
        </authorList>
    </citation>
    <scope>NUCLEOTIDE SEQUENCE [LARGE SCALE GENOMIC DNA]</scope>
</reference>
<dbReference type="InterPro" id="IPR002591">
    <property type="entry name" value="Phosphodiest/P_Trfase"/>
</dbReference>
<dbReference type="Pfam" id="PF01663">
    <property type="entry name" value="Phosphodiest"/>
    <property type="match status" value="1"/>
</dbReference>
<keyword evidence="1" id="KW-0472">Membrane</keyword>
<keyword evidence="1" id="KW-1133">Transmembrane helix</keyword>